<reference evidence="5" key="1">
    <citation type="journal article" date="2021" name="PeerJ">
        <title>Extensive microbial diversity within the chicken gut microbiome revealed by metagenomics and culture.</title>
        <authorList>
            <person name="Gilroy R."/>
            <person name="Ravi A."/>
            <person name="Getino M."/>
            <person name="Pursley I."/>
            <person name="Horton D.L."/>
            <person name="Alikhan N.F."/>
            <person name="Baker D."/>
            <person name="Gharbi K."/>
            <person name="Hall N."/>
            <person name="Watson M."/>
            <person name="Adriaenssens E.M."/>
            <person name="Foster-Nyarko E."/>
            <person name="Jarju S."/>
            <person name="Secka A."/>
            <person name="Antonio M."/>
            <person name="Oren A."/>
            <person name="Chaudhuri R.R."/>
            <person name="La Ragione R."/>
            <person name="Hildebrand F."/>
            <person name="Pallen M.J."/>
        </authorList>
    </citation>
    <scope>NUCLEOTIDE SEQUENCE</scope>
    <source>
        <strain evidence="5">ChiBcec21-2208</strain>
    </source>
</reference>
<dbReference type="InterPro" id="IPR002547">
    <property type="entry name" value="tRNA-bd_dom"/>
</dbReference>
<dbReference type="Gene3D" id="3.30.56.10">
    <property type="match status" value="1"/>
</dbReference>
<evidence type="ECO:0000259" key="4">
    <source>
        <dbReference type="PROSITE" id="PS50886"/>
    </source>
</evidence>
<dbReference type="EMBL" id="DYVE01000208">
    <property type="protein sequence ID" value="HJG28561.1"/>
    <property type="molecule type" value="Genomic_DNA"/>
</dbReference>
<protein>
    <submittedName>
        <fullName evidence="5">Phenylalanine--tRNA ligase subunit beta</fullName>
    </submittedName>
</protein>
<gene>
    <name evidence="5" type="ORF">K8V20_07970</name>
</gene>
<dbReference type="AlphaFoldDB" id="A0A921IK41"/>
<dbReference type="GO" id="GO:0000049">
    <property type="term" value="F:tRNA binding"/>
    <property type="evidence" value="ECO:0007669"/>
    <property type="project" value="UniProtKB-UniRule"/>
</dbReference>
<dbReference type="InterPro" id="IPR009061">
    <property type="entry name" value="DNA-bd_dom_put_sf"/>
</dbReference>
<dbReference type="Gene3D" id="2.40.50.140">
    <property type="entry name" value="Nucleic acid-binding proteins"/>
    <property type="match status" value="1"/>
</dbReference>
<sequence length="88" mass="9736">MKVPFSWLKQYVEIDVTAQELETKLFDCGFEVEELIDLSAEIDKVVVGVVTECVPQEGTHLHICKVDCGDYGHDIQISTGASNVYAGM</sequence>
<dbReference type="PROSITE" id="PS50886">
    <property type="entry name" value="TRBD"/>
    <property type="match status" value="1"/>
</dbReference>
<name>A0A921IK41_9FIRM</name>
<dbReference type="InterPro" id="IPR012340">
    <property type="entry name" value="NA-bd_OB-fold"/>
</dbReference>
<comment type="caution">
    <text evidence="5">The sequence shown here is derived from an EMBL/GenBank/DDBJ whole genome shotgun (WGS) entry which is preliminary data.</text>
</comment>
<feature type="domain" description="TRNA-binding" evidence="4">
    <location>
        <begin position="39"/>
        <end position="88"/>
    </location>
</feature>
<evidence type="ECO:0000313" key="6">
    <source>
        <dbReference type="Proteomes" id="UP000782880"/>
    </source>
</evidence>
<keyword evidence="2 3" id="KW-0694">RNA-binding</keyword>
<evidence type="ECO:0000313" key="5">
    <source>
        <dbReference type="EMBL" id="HJG28561.1"/>
    </source>
</evidence>
<reference evidence="5" key="2">
    <citation type="submission" date="2021-09" db="EMBL/GenBank/DDBJ databases">
        <authorList>
            <person name="Gilroy R."/>
        </authorList>
    </citation>
    <scope>NUCLEOTIDE SEQUENCE</scope>
    <source>
        <strain evidence="5">ChiBcec21-2208</strain>
    </source>
</reference>
<evidence type="ECO:0000256" key="2">
    <source>
        <dbReference type="ARBA" id="ARBA00022884"/>
    </source>
</evidence>
<keyword evidence="5" id="KW-0436">Ligase</keyword>
<dbReference type="Proteomes" id="UP000782880">
    <property type="component" value="Unassembled WGS sequence"/>
</dbReference>
<proteinExistence type="predicted"/>
<organism evidence="5 6">
    <name type="scientific">Subdoligranulum variabile</name>
    <dbReference type="NCBI Taxonomy" id="214851"/>
    <lineage>
        <taxon>Bacteria</taxon>
        <taxon>Bacillati</taxon>
        <taxon>Bacillota</taxon>
        <taxon>Clostridia</taxon>
        <taxon>Eubacteriales</taxon>
        <taxon>Oscillospiraceae</taxon>
        <taxon>Subdoligranulum</taxon>
    </lineage>
</organism>
<evidence type="ECO:0000256" key="3">
    <source>
        <dbReference type="PROSITE-ProRule" id="PRU00209"/>
    </source>
</evidence>
<dbReference type="GO" id="GO:0016874">
    <property type="term" value="F:ligase activity"/>
    <property type="evidence" value="ECO:0007669"/>
    <property type="project" value="UniProtKB-KW"/>
</dbReference>
<dbReference type="SUPFAM" id="SSF50249">
    <property type="entry name" value="Nucleic acid-binding proteins"/>
    <property type="match status" value="1"/>
</dbReference>
<keyword evidence="1 3" id="KW-0820">tRNA-binding</keyword>
<dbReference type="SUPFAM" id="SSF46955">
    <property type="entry name" value="Putative DNA-binding domain"/>
    <property type="match status" value="1"/>
</dbReference>
<accession>A0A921IK41</accession>
<feature type="non-terminal residue" evidence="5">
    <location>
        <position position="88"/>
    </location>
</feature>
<evidence type="ECO:0000256" key="1">
    <source>
        <dbReference type="ARBA" id="ARBA00022555"/>
    </source>
</evidence>